<keyword evidence="1" id="KW-0805">Transcription regulation</keyword>
<protein>
    <submittedName>
        <fullName evidence="6">cAMP-binding protein</fullName>
    </submittedName>
</protein>
<evidence type="ECO:0000256" key="3">
    <source>
        <dbReference type="ARBA" id="ARBA00023163"/>
    </source>
</evidence>
<dbReference type="InterPro" id="IPR000595">
    <property type="entry name" value="cNMP-bd_dom"/>
</dbReference>
<dbReference type="RefSeq" id="WP_020042949.1">
    <property type="nucleotide sequence ID" value="NZ_KE557286.1"/>
</dbReference>
<dbReference type="Proteomes" id="UP000015347">
    <property type="component" value="Unassembled WGS sequence"/>
</dbReference>
<gene>
    <name evidence="6" type="ORF">Salmuc_05349</name>
</gene>
<dbReference type="PROSITE" id="PS51063">
    <property type="entry name" value="HTH_CRP_2"/>
    <property type="match status" value="1"/>
</dbReference>
<dbReference type="PANTHER" id="PTHR24567:SF74">
    <property type="entry name" value="HTH-TYPE TRANSCRIPTIONAL REGULATOR ARCR"/>
    <property type="match status" value="1"/>
</dbReference>
<dbReference type="PROSITE" id="PS50042">
    <property type="entry name" value="CNMP_BINDING_3"/>
    <property type="match status" value="1"/>
</dbReference>
<dbReference type="Pfam" id="PF00027">
    <property type="entry name" value="cNMP_binding"/>
    <property type="match status" value="1"/>
</dbReference>
<dbReference type="InterPro" id="IPR036390">
    <property type="entry name" value="WH_DNA-bd_sf"/>
</dbReference>
<organism evidence="6 7">
    <name type="scientific">Salipiger mucosus DSM 16094</name>
    <dbReference type="NCBI Taxonomy" id="1123237"/>
    <lineage>
        <taxon>Bacteria</taxon>
        <taxon>Pseudomonadati</taxon>
        <taxon>Pseudomonadota</taxon>
        <taxon>Alphaproteobacteria</taxon>
        <taxon>Rhodobacterales</taxon>
        <taxon>Roseobacteraceae</taxon>
        <taxon>Salipiger</taxon>
    </lineage>
</organism>
<evidence type="ECO:0000313" key="6">
    <source>
        <dbReference type="EMBL" id="EPX75962.1"/>
    </source>
</evidence>
<dbReference type="Pfam" id="PF13545">
    <property type="entry name" value="HTH_Crp_2"/>
    <property type="match status" value="1"/>
</dbReference>
<reference evidence="7" key="1">
    <citation type="journal article" date="2014" name="Stand. Genomic Sci.">
        <title>Genome sequence of the exopolysaccharide-producing Salipiger mucosus type strain (DSM 16094(T)), a moderately halophilic member of the Roseobacter clade.</title>
        <authorList>
            <person name="Riedel T."/>
            <person name="Spring S."/>
            <person name="Fiebig A."/>
            <person name="Petersen J."/>
            <person name="Kyrpides N.C."/>
            <person name="Goker M."/>
            <person name="Klenk H.P."/>
        </authorList>
    </citation>
    <scope>NUCLEOTIDE SEQUENCE [LARGE SCALE GENOMIC DNA]</scope>
    <source>
        <strain evidence="7">DSM 16094</strain>
    </source>
</reference>
<dbReference type="GO" id="GO:0005829">
    <property type="term" value="C:cytosol"/>
    <property type="evidence" value="ECO:0007669"/>
    <property type="project" value="TreeGrafter"/>
</dbReference>
<dbReference type="InterPro" id="IPR036388">
    <property type="entry name" value="WH-like_DNA-bd_sf"/>
</dbReference>
<dbReference type="HOGENOM" id="CLU_075053_3_4_5"/>
<evidence type="ECO:0000256" key="2">
    <source>
        <dbReference type="ARBA" id="ARBA00023125"/>
    </source>
</evidence>
<dbReference type="SMART" id="SM00100">
    <property type="entry name" value="cNMP"/>
    <property type="match status" value="1"/>
</dbReference>
<evidence type="ECO:0000259" key="5">
    <source>
        <dbReference type="PROSITE" id="PS51063"/>
    </source>
</evidence>
<accession>S9Q7F3</accession>
<dbReference type="STRING" id="1123237.Salmuc_05349"/>
<keyword evidence="2" id="KW-0238">DNA-binding</keyword>
<dbReference type="CDD" id="cd00038">
    <property type="entry name" value="CAP_ED"/>
    <property type="match status" value="1"/>
</dbReference>
<feature type="domain" description="HTH crp-type" evidence="5">
    <location>
        <begin position="148"/>
        <end position="213"/>
    </location>
</feature>
<evidence type="ECO:0000313" key="7">
    <source>
        <dbReference type="Proteomes" id="UP000015347"/>
    </source>
</evidence>
<feature type="domain" description="Cyclic nucleotide-binding" evidence="4">
    <location>
        <begin position="15"/>
        <end position="97"/>
    </location>
</feature>
<dbReference type="InterPro" id="IPR014710">
    <property type="entry name" value="RmlC-like_jellyroll"/>
</dbReference>
<dbReference type="SMART" id="SM00419">
    <property type="entry name" value="HTH_CRP"/>
    <property type="match status" value="1"/>
</dbReference>
<name>S9Q7F3_9RHOB</name>
<dbReference type="InterPro" id="IPR050397">
    <property type="entry name" value="Env_Response_Regulators"/>
</dbReference>
<keyword evidence="3" id="KW-0804">Transcription</keyword>
<dbReference type="GO" id="GO:0003677">
    <property type="term" value="F:DNA binding"/>
    <property type="evidence" value="ECO:0007669"/>
    <property type="project" value="UniProtKB-KW"/>
</dbReference>
<dbReference type="SUPFAM" id="SSF46785">
    <property type="entry name" value="Winged helix' DNA-binding domain"/>
    <property type="match status" value="1"/>
</dbReference>
<dbReference type="SUPFAM" id="SSF51206">
    <property type="entry name" value="cAMP-binding domain-like"/>
    <property type="match status" value="1"/>
</dbReference>
<dbReference type="Gene3D" id="1.10.10.10">
    <property type="entry name" value="Winged helix-like DNA-binding domain superfamily/Winged helix DNA-binding domain"/>
    <property type="match status" value="1"/>
</dbReference>
<evidence type="ECO:0000259" key="4">
    <source>
        <dbReference type="PROSITE" id="PS50042"/>
    </source>
</evidence>
<dbReference type="eggNOG" id="COG0664">
    <property type="taxonomic scope" value="Bacteria"/>
</dbReference>
<dbReference type="EMBL" id="APVH01000063">
    <property type="protein sequence ID" value="EPX75962.1"/>
    <property type="molecule type" value="Genomic_DNA"/>
</dbReference>
<evidence type="ECO:0000256" key="1">
    <source>
        <dbReference type="ARBA" id="ARBA00023015"/>
    </source>
</evidence>
<sequence>MKNSKAFPYLEACTLLEGSDEAGRRAFLDECDLRHFGDRSPVLTQGEPTDTLYLIVKGRIEVTYLDSEGNQSILHFAGSGEVVGEVEALSKLPCAASCWALPGTTVLAGSGELLVRHLLAPPLLASLAAILHDRLERGNRLKAADQFYSVDQRICIYLSHFLAVDTGEIGISQAYLAGAVGCARQTVNRKLGELREAGILDVNRGRIRLLDRGALERCCGLEA</sequence>
<dbReference type="AlphaFoldDB" id="S9Q7F3"/>
<dbReference type="PANTHER" id="PTHR24567">
    <property type="entry name" value="CRP FAMILY TRANSCRIPTIONAL REGULATORY PROTEIN"/>
    <property type="match status" value="1"/>
</dbReference>
<comment type="caution">
    <text evidence="6">The sequence shown here is derived from an EMBL/GenBank/DDBJ whole genome shotgun (WGS) entry which is preliminary data.</text>
</comment>
<dbReference type="InterPro" id="IPR012318">
    <property type="entry name" value="HTH_CRP"/>
</dbReference>
<dbReference type="InterPro" id="IPR018490">
    <property type="entry name" value="cNMP-bd_dom_sf"/>
</dbReference>
<dbReference type="GO" id="GO:0003700">
    <property type="term" value="F:DNA-binding transcription factor activity"/>
    <property type="evidence" value="ECO:0007669"/>
    <property type="project" value="TreeGrafter"/>
</dbReference>
<dbReference type="Gene3D" id="2.60.120.10">
    <property type="entry name" value="Jelly Rolls"/>
    <property type="match status" value="1"/>
</dbReference>
<proteinExistence type="predicted"/>
<keyword evidence="7" id="KW-1185">Reference proteome</keyword>